<proteinExistence type="predicted"/>
<organism evidence="2 3">
    <name type="scientific">Mycena venus</name>
    <dbReference type="NCBI Taxonomy" id="2733690"/>
    <lineage>
        <taxon>Eukaryota</taxon>
        <taxon>Fungi</taxon>
        <taxon>Dikarya</taxon>
        <taxon>Basidiomycota</taxon>
        <taxon>Agaricomycotina</taxon>
        <taxon>Agaricomycetes</taxon>
        <taxon>Agaricomycetidae</taxon>
        <taxon>Agaricales</taxon>
        <taxon>Marasmiineae</taxon>
        <taxon>Mycenaceae</taxon>
        <taxon>Mycena</taxon>
    </lineage>
</organism>
<comment type="caution">
    <text evidence="2">The sequence shown here is derived from an EMBL/GenBank/DDBJ whole genome shotgun (WGS) entry which is preliminary data.</text>
</comment>
<dbReference type="OrthoDB" id="3035676at2759"/>
<accession>A0A8H7CFY0</accession>
<dbReference type="AlphaFoldDB" id="A0A8H7CFY0"/>
<keyword evidence="3" id="KW-1185">Reference proteome</keyword>
<protein>
    <submittedName>
        <fullName evidence="2">Uncharacterized protein</fullName>
    </submittedName>
</protein>
<feature type="region of interest" description="Disordered" evidence="1">
    <location>
        <begin position="42"/>
        <end position="77"/>
    </location>
</feature>
<gene>
    <name evidence="2" type="ORF">MVEN_02279200</name>
</gene>
<sequence length="106" mass="10512">MSSSSASSSVSSFSASSRASTPSAPKDYAAAFATLQSTYGLSGMAPSVSSKTRKAKTGTKLSASASVTSSIHSSSSEKSYESAFGTLSAQFGFGGMAPQASKSSNV</sequence>
<feature type="region of interest" description="Disordered" evidence="1">
    <location>
        <begin position="1"/>
        <end position="24"/>
    </location>
</feature>
<evidence type="ECO:0000313" key="2">
    <source>
        <dbReference type="EMBL" id="KAF7334497.1"/>
    </source>
</evidence>
<evidence type="ECO:0000256" key="1">
    <source>
        <dbReference type="SAM" id="MobiDB-lite"/>
    </source>
</evidence>
<evidence type="ECO:0000313" key="3">
    <source>
        <dbReference type="Proteomes" id="UP000620124"/>
    </source>
</evidence>
<dbReference type="EMBL" id="JACAZI010000026">
    <property type="protein sequence ID" value="KAF7334497.1"/>
    <property type="molecule type" value="Genomic_DNA"/>
</dbReference>
<feature type="compositionally biased region" description="Low complexity" evidence="1">
    <location>
        <begin position="62"/>
        <end position="77"/>
    </location>
</feature>
<name>A0A8H7CFY0_9AGAR</name>
<reference evidence="2" key="1">
    <citation type="submission" date="2020-05" db="EMBL/GenBank/DDBJ databases">
        <title>Mycena genomes resolve the evolution of fungal bioluminescence.</title>
        <authorList>
            <person name="Tsai I.J."/>
        </authorList>
    </citation>
    <scope>NUCLEOTIDE SEQUENCE</scope>
    <source>
        <strain evidence="2">CCC161011</strain>
    </source>
</reference>
<dbReference type="Proteomes" id="UP000620124">
    <property type="component" value="Unassembled WGS sequence"/>
</dbReference>